<dbReference type="Proteomes" id="UP001597241">
    <property type="component" value="Unassembled WGS sequence"/>
</dbReference>
<keyword evidence="3" id="KW-1185">Reference proteome</keyword>
<gene>
    <name evidence="2" type="ORF">ACFQ5N_03695</name>
</gene>
<feature type="transmembrane region" description="Helical" evidence="1">
    <location>
        <begin position="191"/>
        <end position="212"/>
    </location>
</feature>
<evidence type="ECO:0000313" key="2">
    <source>
        <dbReference type="EMBL" id="MFD1292932.1"/>
    </source>
</evidence>
<feature type="transmembrane region" description="Helical" evidence="1">
    <location>
        <begin position="160"/>
        <end position="179"/>
    </location>
</feature>
<reference evidence="3" key="1">
    <citation type="journal article" date="2019" name="Int. J. Syst. Evol. Microbiol.">
        <title>The Global Catalogue of Microorganisms (GCM) 10K type strain sequencing project: providing services to taxonomists for standard genome sequencing and annotation.</title>
        <authorList>
            <consortium name="The Broad Institute Genomics Platform"/>
            <consortium name="The Broad Institute Genome Sequencing Center for Infectious Disease"/>
            <person name="Wu L."/>
            <person name="Ma J."/>
        </authorList>
    </citation>
    <scope>NUCLEOTIDE SEQUENCE [LARGE SCALE GENOMIC DNA]</scope>
    <source>
        <strain evidence="3">CCUG 62221</strain>
    </source>
</reference>
<evidence type="ECO:0000313" key="3">
    <source>
        <dbReference type="Proteomes" id="UP001597241"/>
    </source>
</evidence>
<proteinExistence type="predicted"/>
<keyword evidence="1" id="KW-1133">Transmembrane helix</keyword>
<accession>A0ABW3WLZ4</accession>
<feature type="transmembrane region" description="Helical" evidence="1">
    <location>
        <begin position="92"/>
        <end position="114"/>
    </location>
</feature>
<sequence>MKKLNSYQIQQLYTFTRAHFVEYYDVQTELVDHLANDIEQIWQEQPHLTFEDTRTISFKKFGVFGFMDVVEARTKALNKKYWKLVWGFFKEFFKIPQVISTAVIFMVIYFSFILVPNHTWVYVSIGFSICAVLIVRLFQLQQLKKQRFKQTNKKWLLEEYILNSGNIASFAYVIFSVPLNLKVQLTASYQIALMSLFFTSYLLLIYIITFVLPQKAEEILENQYPEYKLV</sequence>
<organism evidence="2 3">
    <name type="scientific">Lutibacter holmesii</name>
    <dbReference type="NCBI Taxonomy" id="1137985"/>
    <lineage>
        <taxon>Bacteria</taxon>
        <taxon>Pseudomonadati</taxon>
        <taxon>Bacteroidota</taxon>
        <taxon>Flavobacteriia</taxon>
        <taxon>Flavobacteriales</taxon>
        <taxon>Flavobacteriaceae</taxon>
        <taxon>Lutibacter</taxon>
    </lineage>
</organism>
<evidence type="ECO:0000256" key="1">
    <source>
        <dbReference type="SAM" id="Phobius"/>
    </source>
</evidence>
<keyword evidence="1" id="KW-0472">Membrane</keyword>
<feature type="transmembrane region" description="Helical" evidence="1">
    <location>
        <begin position="120"/>
        <end position="139"/>
    </location>
</feature>
<dbReference type="EMBL" id="JBHTMV010000003">
    <property type="protein sequence ID" value="MFD1292932.1"/>
    <property type="molecule type" value="Genomic_DNA"/>
</dbReference>
<dbReference type="RefSeq" id="WP_386807845.1">
    <property type="nucleotide sequence ID" value="NZ_JBHTMV010000003.1"/>
</dbReference>
<comment type="caution">
    <text evidence="2">The sequence shown here is derived from an EMBL/GenBank/DDBJ whole genome shotgun (WGS) entry which is preliminary data.</text>
</comment>
<name>A0ABW3WLZ4_9FLAO</name>
<keyword evidence="1" id="KW-0812">Transmembrane</keyword>
<protein>
    <submittedName>
        <fullName evidence="2">Uncharacterized protein</fullName>
    </submittedName>
</protein>